<dbReference type="Proteomes" id="UP001497516">
    <property type="component" value="Chromosome 10"/>
</dbReference>
<evidence type="ECO:0000313" key="2">
    <source>
        <dbReference type="EMBL" id="CAL1362299.1"/>
    </source>
</evidence>
<gene>
    <name evidence="2" type="ORF">LTRI10_LOCUS9394</name>
</gene>
<accession>A0AAV2D1R7</accession>
<dbReference type="EMBL" id="OZ034814">
    <property type="protein sequence ID" value="CAL1362299.1"/>
    <property type="molecule type" value="Genomic_DNA"/>
</dbReference>
<protein>
    <submittedName>
        <fullName evidence="2">Uncharacterized protein</fullName>
    </submittedName>
</protein>
<evidence type="ECO:0000256" key="1">
    <source>
        <dbReference type="SAM" id="Coils"/>
    </source>
</evidence>
<keyword evidence="1" id="KW-0175">Coiled coil</keyword>
<dbReference type="AlphaFoldDB" id="A0AAV2D1R7"/>
<feature type="coiled-coil region" evidence="1">
    <location>
        <begin position="60"/>
        <end position="110"/>
    </location>
</feature>
<proteinExistence type="predicted"/>
<evidence type="ECO:0000313" key="3">
    <source>
        <dbReference type="Proteomes" id="UP001497516"/>
    </source>
</evidence>
<reference evidence="2 3" key="1">
    <citation type="submission" date="2024-04" db="EMBL/GenBank/DDBJ databases">
        <authorList>
            <person name="Fracassetti M."/>
        </authorList>
    </citation>
    <scope>NUCLEOTIDE SEQUENCE [LARGE SCALE GENOMIC DNA]</scope>
</reference>
<keyword evidence="3" id="KW-1185">Reference proteome</keyword>
<organism evidence="2 3">
    <name type="scientific">Linum trigynum</name>
    <dbReference type="NCBI Taxonomy" id="586398"/>
    <lineage>
        <taxon>Eukaryota</taxon>
        <taxon>Viridiplantae</taxon>
        <taxon>Streptophyta</taxon>
        <taxon>Embryophyta</taxon>
        <taxon>Tracheophyta</taxon>
        <taxon>Spermatophyta</taxon>
        <taxon>Magnoliopsida</taxon>
        <taxon>eudicotyledons</taxon>
        <taxon>Gunneridae</taxon>
        <taxon>Pentapetalae</taxon>
        <taxon>rosids</taxon>
        <taxon>fabids</taxon>
        <taxon>Malpighiales</taxon>
        <taxon>Linaceae</taxon>
        <taxon>Linum</taxon>
    </lineage>
</organism>
<sequence>MADKRKFDGEEPVIEKKQKLDAEEVDFDNIAHEECYMSNDEWRDCIAQQYKELGFKDRDIIELNVKLDEVNDSYRKLQEELDQSRNDDKLEELQEKISIMNKEMESNQKAALDKEGHLLRDLSTATELSRLYKRRSNTYAKRVREAKATIRALTTEEPTPEASLFNELQKQIMSKDEEVSSRASAAASACNMHKSVVDKVDQDLRIQFSRRLDLENRIASCSRTDIQEIDRLIEEFVAVIESCSQLSQKRLRTELVKERRIQELLATLKGADQ</sequence>
<name>A0AAV2D1R7_9ROSI</name>